<feature type="domain" description="DUF3298" evidence="3">
    <location>
        <begin position="176"/>
        <end position="249"/>
    </location>
</feature>
<sequence>MSMPRSCLALAFTALVSLAGCGGHDTTSSGEDDQATGQPPLNPVHINRRLVQPDCRDNCATITVNSLRLDGAPRLTRQLELRQLLLAGDFNESADEAPASIREFAEHFFAQAAADHEEHPDTATYEARFEAEVVADHDDLLVIRLDDYVFRGGAHGMPTTGYMVIDQRNRHVVTLDDMLKAGQREAFNQALQAAHQRWLDSLDQPLDTGDWPFAPSDNVALLPEGAVVKYQPYAIAPYAAGQPELHIPYRELEGIFKPRYLPQDAS</sequence>
<evidence type="ECO:0000256" key="2">
    <source>
        <dbReference type="SAM" id="SignalP"/>
    </source>
</evidence>
<feature type="region of interest" description="Disordered" evidence="1">
    <location>
        <begin position="24"/>
        <end position="43"/>
    </location>
</feature>
<evidence type="ECO:0000259" key="3">
    <source>
        <dbReference type="Pfam" id="PF11738"/>
    </source>
</evidence>
<accession>A0A420WWB9</accession>
<dbReference type="Pfam" id="PF11738">
    <property type="entry name" value="DUF3298"/>
    <property type="match status" value="1"/>
</dbReference>
<comment type="caution">
    <text evidence="4">The sequence shown here is derived from an EMBL/GenBank/DDBJ whole genome shotgun (WGS) entry which is preliminary data.</text>
</comment>
<reference evidence="4 5" key="1">
    <citation type="submission" date="2018-10" db="EMBL/GenBank/DDBJ databases">
        <title>Genomic Encyclopedia of Type Strains, Phase IV (KMG-IV): sequencing the most valuable type-strain genomes for metagenomic binning, comparative biology and taxonomic classification.</title>
        <authorList>
            <person name="Goeker M."/>
        </authorList>
    </citation>
    <scope>NUCLEOTIDE SEQUENCE [LARGE SCALE GENOMIC DNA]</scope>
    <source>
        <strain evidence="4 5">DSM 23229</strain>
    </source>
</reference>
<dbReference type="AlphaFoldDB" id="A0A420WWB9"/>
<gene>
    <name evidence="4" type="ORF">C7446_1932</name>
</gene>
<keyword evidence="2" id="KW-0732">Signal</keyword>
<feature type="signal peptide" evidence="2">
    <location>
        <begin position="1"/>
        <end position="19"/>
    </location>
</feature>
<evidence type="ECO:0000313" key="4">
    <source>
        <dbReference type="EMBL" id="RKR03407.1"/>
    </source>
</evidence>
<name>A0A420WWB9_9GAMM</name>
<dbReference type="InterPro" id="IPR021729">
    <property type="entry name" value="DUF3298"/>
</dbReference>
<dbReference type="Proteomes" id="UP000281975">
    <property type="component" value="Unassembled WGS sequence"/>
</dbReference>
<dbReference type="RefSeq" id="WP_170150048.1">
    <property type="nucleotide sequence ID" value="NZ_RBIN01000005.1"/>
</dbReference>
<protein>
    <submittedName>
        <fullName evidence="4">Uncharacterized protein DUF4163</fullName>
    </submittedName>
</protein>
<dbReference type="Gene3D" id="3.90.640.20">
    <property type="entry name" value="Heat-shock cognate protein, ATPase"/>
    <property type="match status" value="1"/>
</dbReference>
<dbReference type="EMBL" id="RBIN01000005">
    <property type="protein sequence ID" value="RKR03407.1"/>
    <property type="molecule type" value="Genomic_DNA"/>
</dbReference>
<dbReference type="Gene3D" id="3.30.565.40">
    <property type="entry name" value="Fervidobacterium nodosum Rt17-B1 like"/>
    <property type="match status" value="1"/>
</dbReference>
<feature type="compositionally biased region" description="Polar residues" evidence="1">
    <location>
        <begin position="25"/>
        <end position="39"/>
    </location>
</feature>
<dbReference type="PROSITE" id="PS51257">
    <property type="entry name" value="PROKAR_LIPOPROTEIN"/>
    <property type="match status" value="1"/>
</dbReference>
<feature type="chain" id="PRO_5019022779" evidence="2">
    <location>
        <begin position="20"/>
        <end position="266"/>
    </location>
</feature>
<evidence type="ECO:0000256" key="1">
    <source>
        <dbReference type="SAM" id="MobiDB-lite"/>
    </source>
</evidence>
<organism evidence="4 5">
    <name type="scientific">Kushneria sinocarnis</name>
    <dbReference type="NCBI Taxonomy" id="595502"/>
    <lineage>
        <taxon>Bacteria</taxon>
        <taxon>Pseudomonadati</taxon>
        <taxon>Pseudomonadota</taxon>
        <taxon>Gammaproteobacteria</taxon>
        <taxon>Oceanospirillales</taxon>
        <taxon>Halomonadaceae</taxon>
        <taxon>Kushneria</taxon>
    </lineage>
</organism>
<dbReference type="InterPro" id="IPR037126">
    <property type="entry name" value="PdaC/RsiV-like_sf"/>
</dbReference>
<proteinExistence type="predicted"/>
<evidence type="ECO:0000313" key="5">
    <source>
        <dbReference type="Proteomes" id="UP000281975"/>
    </source>
</evidence>
<keyword evidence="5" id="KW-1185">Reference proteome</keyword>